<name>A0A8T0D846_9TREM</name>
<dbReference type="PANTHER" id="PTHR10361:SF28">
    <property type="entry name" value="P3 PROTEIN-RELATED"/>
    <property type="match status" value="1"/>
</dbReference>
<evidence type="ECO:0000256" key="3">
    <source>
        <dbReference type="ARBA" id="ARBA00022692"/>
    </source>
</evidence>
<dbReference type="Proteomes" id="UP000699462">
    <property type="component" value="Unassembled WGS sequence"/>
</dbReference>
<accession>A0A8T0D846</accession>
<keyword evidence="8" id="KW-0732">Signal</keyword>
<dbReference type="Gene3D" id="1.20.1530.20">
    <property type="match status" value="1"/>
</dbReference>
<keyword evidence="10" id="KW-1185">Reference proteome</keyword>
<feature type="signal peptide" evidence="8">
    <location>
        <begin position="1"/>
        <end position="21"/>
    </location>
</feature>
<dbReference type="InterPro" id="IPR002657">
    <property type="entry name" value="BilAc:Na_symport/Acr3"/>
</dbReference>
<keyword evidence="6 7" id="KW-0472">Membrane</keyword>
<protein>
    <submittedName>
        <fullName evidence="9">Uncharacterized protein</fullName>
    </submittedName>
</protein>
<comment type="similarity">
    <text evidence="2">Belongs to the bile acid:sodium symporter (BASS) (TC 2.A.28) family.</text>
</comment>
<feature type="transmembrane region" description="Helical" evidence="7">
    <location>
        <begin position="276"/>
        <end position="298"/>
    </location>
</feature>
<feature type="transmembrane region" description="Helical" evidence="7">
    <location>
        <begin position="380"/>
        <end position="400"/>
    </location>
</feature>
<evidence type="ECO:0000256" key="1">
    <source>
        <dbReference type="ARBA" id="ARBA00004141"/>
    </source>
</evidence>
<dbReference type="Pfam" id="PF01758">
    <property type="entry name" value="SBF"/>
    <property type="match status" value="1"/>
</dbReference>
<dbReference type="GO" id="GO:0016020">
    <property type="term" value="C:membrane"/>
    <property type="evidence" value="ECO:0007669"/>
    <property type="project" value="UniProtKB-SubCell"/>
</dbReference>
<evidence type="ECO:0000256" key="6">
    <source>
        <dbReference type="ARBA" id="ARBA00023136"/>
    </source>
</evidence>
<dbReference type="EMBL" id="JTDF01010078">
    <property type="protein sequence ID" value="KAF8563990.1"/>
    <property type="molecule type" value="Genomic_DNA"/>
</dbReference>
<feature type="transmembrane region" description="Helical" evidence="7">
    <location>
        <begin position="245"/>
        <end position="270"/>
    </location>
</feature>
<reference evidence="9 10" key="1">
    <citation type="submission" date="2019-07" db="EMBL/GenBank/DDBJ databases">
        <title>Annotation for the trematode Paragonimus westermani.</title>
        <authorList>
            <person name="Choi Y.-J."/>
        </authorList>
    </citation>
    <scope>NUCLEOTIDE SEQUENCE [LARGE SCALE GENOMIC DNA]</scope>
    <source>
        <strain evidence="9">180907_Pwestermani</strain>
    </source>
</reference>
<dbReference type="GO" id="GO:0015293">
    <property type="term" value="F:symporter activity"/>
    <property type="evidence" value="ECO:0007669"/>
    <property type="project" value="UniProtKB-KW"/>
</dbReference>
<feature type="transmembrane region" description="Helical" evidence="7">
    <location>
        <begin position="471"/>
        <end position="491"/>
    </location>
</feature>
<keyword evidence="4" id="KW-0769">Symport</keyword>
<feature type="chain" id="PRO_5035944708" evidence="8">
    <location>
        <begin position="22"/>
        <end position="541"/>
    </location>
</feature>
<dbReference type="PANTHER" id="PTHR10361">
    <property type="entry name" value="SODIUM-BILE ACID COTRANSPORTER"/>
    <property type="match status" value="1"/>
</dbReference>
<comment type="subcellular location">
    <subcellularLocation>
        <location evidence="1">Membrane</location>
        <topology evidence="1">Multi-pass membrane protein</topology>
    </subcellularLocation>
</comment>
<evidence type="ECO:0000313" key="9">
    <source>
        <dbReference type="EMBL" id="KAF8563990.1"/>
    </source>
</evidence>
<keyword evidence="5 7" id="KW-1133">Transmembrane helix</keyword>
<dbReference type="OrthoDB" id="203097at2759"/>
<organism evidence="9 10">
    <name type="scientific">Paragonimus westermani</name>
    <dbReference type="NCBI Taxonomy" id="34504"/>
    <lineage>
        <taxon>Eukaryota</taxon>
        <taxon>Metazoa</taxon>
        <taxon>Spiralia</taxon>
        <taxon>Lophotrochozoa</taxon>
        <taxon>Platyhelminthes</taxon>
        <taxon>Trematoda</taxon>
        <taxon>Digenea</taxon>
        <taxon>Plagiorchiida</taxon>
        <taxon>Troglotremata</taxon>
        <taxon>Troglotrematidae</taxon>
        <taxon>Paragonimus</taxon>
    </lineage>
</organism>
<evidence type="ECO:0000256" key="8">
    <source>
        <dbReference type="SAM" id="SignalP"/>
    </source>
</evidence>
<feature type="transmembrane region" description="Helical" evidence="7">
    <location>
        <begin position="436"/>
        <end position="459"/>
    </location>
</feature>
<proteinExistence type="inferred from homology"/>
<feature type="transmembrane region" description="Helical" evidence="7">
    <location>
        <begin position="212"/>
        <end position="233"/>
    </location>
</feature>
<dbReference type="InterPro" id="IPR038770">
    <property type="entry name" value="Na+/solute_symporter_sf"/>
</dbReference>
<feature type="transmembrane region" description="Helical" evidence="7">
    <location>
        <begin position="406"/>
        <end position="429"/>
    </location>
</feature>
<sequence>MLETCWYYSFLLLTLAHSCRTAPSEKRQQAFELGLEHDQKIQRDRRLFEHTLAEYSQNDTYVQYIQTPQNETEFEIRIEKNALRLYDDIESRQIDCRVVYNSTVPLLMSYDVDSPHAIRLGNASWYWLPVGHNDFLIPVPILTRQIGLSYLRFWVGDASLLSPTILEPWHSALTPFTPAPYSLLASPPEEFNKTAILGFPVVVLRGRRVVQLVFRIMIVTMVTLFTFTMGCELDPELLKAYSRRPVGPAIGFCCQFIIMPLLAFAIAKLIPIRTEFGFGLLTIGCSPGGGASNAWALMLGGDLNLSILMTFVSFLSSLFMMPLLLFVFGRFFIDVSQVKIPYGNICIQLLQIAIPALLGLGLRFWKPKAAKWFTKLTRPLFLFFILFFLTFGIYANLSILKLIGSYPIVMPTGALLPWLGFALAALIAFGLRQPRTVVITIALETGIQNISAAILVLLYSMPQPAGDLGAVMPITVSLFTPIPLYFIYMGITIRTRCCQKSASTELPEVRTLKQEVNSNETVSRSKEVCDDLLDHNDACQV</sequence>
<evidence type="ECO:0000256" key="5">
    <source>
        <dbReference type="ARBA" id="ARBA00022989"/>
    </source>
</evidence>
<evidence type="ECO:0000256" key="7">
    <source>
        <dbReference type="SAM" id="Phobius"/>
    </source>
</evidence>
<gene>
    <name evidence="9" type="ORF">P879_06580</name>
</gene>
<keyword evidence="3 7" id="KW-0812">Transmembrane</keyword>
<feature type="transmembrane region" description="Helical" evidence="7">
    <location>
        <begin position="305"/>
        <end position="328"/>
    </location>
</feature>
<evidence type="ECO:0000256" key="4">
    <source>
        <dbReference type="ARBA" id="ARBA00022847"/>
    </source>
</evidence>
<dbReference type="AlphaFoldDB" id="A0A8T0D846"/>
<comment type="caution">
    <text evidence="9">The sequence shown here is derived from an EMBL/GenBank/DDBJ whole genome shotgun (WGS) entry which is preliminary data.</text>
</comment>
<keyword evidence="4" id="KW-0813">Transport</keyword>
<evidence type="ECO:0000256" key="2">
    <source>
        <dbReference type="ARBA" id="ARBA00006528"/>
    </source>
</evidence>
<evidence type="ECO:0000313" key="10">
    <source>
        <dbReference type="Proteomes" id="UP000699462"/>
    </source>
</evidence>
<dbReference type="InterPro" id="IPR004710">
    <property type="entry name" value="Bilac:Na_transpt"/>
</dbReference>